<evidence type="ECO:0000313" key="3">
    <source>
        <dbReference type="Proteomes" id="UP000221080"/>
    </source>
</evidence>
<dbReference type="Pfam" id="PF00627">
    <property type="entry name" value="UBA"/>
    <property type="match status" value="1"/>
</dbReference>
<dbReference type="InterPro" id="IPR041207">
    <property type="entry name" value="NUB1_ubiquitin-like_dom"/>
</dbReference>
<dbReference type="CDD" id="cd14291">
    <property type="entry name" value="UBA1_NUB1_like"/>
    <property type="match status" value="1"/>
</dbReference>
<feature type="compositionally biased region" description="Polar residues" evidence="1">
    <location>
        <begin position="452"/>
        <end position="462"/>
    </location>
</feature>
<feature type="domain" description="UBA" evidence="2">
    <location>
        <begin position="359"/>
        <end position="399"/>
    </location>
</feature>
<dbReference type="InterPro" id="IPR039749">
    <property type="entry name" value="NUB1"/>
</dbReference>
<protein>
    <submittedName>
        <fullName evidence="4">NEDD8 ultimate buster 1</fullName>
    </submittedName>
</protein>
<dbReference type="RefSeq" id="XP_017334386.1">
    <property type="nucleotide sequence ID" value="XM_017478897.3"/>
</dbReference>
<dbReference type="Gene3D" id="1.10.8.10">
    <property type="entry name" value="DNA helicase RuvA subunit, C-terminal domain"/>
    <property type="match status" value="2"/>
</dbReference>
<reference evidence="4" key="2">
    <citation type="submission" date="2025-08" db="UniProtKB">
        <authorList>
            <consortium name="RefSeq"/>
        </authorList>
    </citation>
    <scope>IDENTIFICATION</scope>
    <source>
        <tissue evidence="4">Blood</tissue>
    </source>
</reference>
<dbReference type="SUPFAM" id="SSF46934">
    <property type="entry name" value="UBA-like"/>
    <property type="match status" value="2"/>
</dbReference>
<dbReference type="AlphaFoldDB" id="A0A2D0RW25"/>
<dbReference type="OrthoDB" id="434245at2759"/>
<dbReference type="CDD" id="cd17062">
    <property type="entry name" value="Ubl_NUB1"/>
    <property type="match status" value="1"/>
</dbReference>
<dbReference type="STRING" id="7998.ENSIPUP00000036702"/>
<dbReference type="SMART" id="SM00165">
    <property type="entry name" value="UBA"/>
    <property type="match status" value="2"/>
</dbReference>
<gene>
    <name evidence="4" type="primary">LOC108271341</name>
</gene>
<feature type="region of interest" description="Disordered" evidence="1">
    <location>
        <begin position="504"/>
        <end position="528"/>
    </location>
</feature>
<dbReference type="PANTHER" id="PTHR12948">
    <property type="entry name" value="NEDD8 ULTIMATE BUSTER-1 BS4 PROTEIN"/>
    <property type="match status" value="1"/>
</dbReference>
<evidence type="ECO:0000259" key="2">
    <source>
        <dbReference type="PROSITE" id="PS50030"/>
    </source>
</evidence>
<dbReference type="InterPro" id="IPR015940">
    <property type="entry name" value="UBA"/>
</dbReference>
<proteinExistence type="predicted"/>
<name>A0A2D0RW25_ICTPU</name>
<keyword evidence="3" id="KW-1185">Reference proteome</keyword>
<dbReference type="Gene3D" id="3.10.20.90">
    <property type="entry name" value="Phosphatidylinositol 3-kinase Catalytic Subunit, Chain A, domain 1"/>
    <property type="match status" value="1"/>
</dbReference>
<reference evidence="3" key="1">
    <citation type="journal article" date="2016" name="Nat. Commun.">
        <title>The channel catfish genome sequence provides insights into the evolution of scale formation in teleosts.</title>
        <authorList>
            <person name="Liu Z."/>
            <person name="Liu S."/>
            <person name="Yao J."/>
            <person name="Bao L."/>
            <person name="Zhang J."/>
            <person name="Li Y."/>
            <person name="Jiang C."/>
            <person name="Sun L."/>
            <person name="Wang R."/>
            <person name="Zhang Y."/>
            <person name="Zhou T."/>
            <person name="Zeng Q."/>
            <person name="Fu Q."/>
            <person name="Gao S."/>
            <person name="Li N."/>
            <person name="Koren S."/>
            <person name="Jiang Y."/>
            <person name="Zimin A."/>
            <person name="Xu P."/>
            <person name="Phillippy A.M."/>
            <person name="Geng X."/>
            <person name="Song L."/>
            <person name="Sun F."/>
            <person name="Li C."/>
            <person name="Wang X."/>
            <person name="Chen A."/>
            <person name="Jin Y."/>
            <person name="Yuan Z."/>
            <person name="Yang Y."/>
            <person name="Tan S."/>
            <person name="Peatman E."/>
            <person name="Lu J."/>
            <person name="Qin Z."/>
            <person name="Dunham R."/>
            <person name="Li Z."/>
            <person name="Sonstegard T."/>
            <person name="Feng J."/>
            <person name="Danzmann R.G."/>
            <person name="Schroeder S."/>
            <person name="Scheffler B."/>
            <person name="Duke M.V."/>
            <person name="Ballard L."/>
            <person name="Kucuktas H."/>
            <person name="Kaltenboeck L."/>
            <person name="Liu H."/>
            <person name="Armbruster J."/>
            <person name="Xie Y."/>
            <person name="Kirby M.L."/>
            <person name="Tian Y."/>
            <person name="Flanagan M.E."/>
            <person name="Mu W."/>
            <person name="Waldbieser G.C."/>
        </authorList>
    </citation>
    <scope>NUCLEOTIDE SEQUENCE [LARGE SCALE GENOMIC DNA]</scope>
    <source>
        <strain evidence="3">SDA103</strain>
    </source>
</reference>
<feature type="domain" description="UBA" evidence="2">
    <location>
        <begin position="407"/>
        <end position="451"/>
    </location>
</feature>
<dbReference type="PROSITE" id="PS50030">
    <property type="entry name" value="UBA"/>
    <property type="match status" value="2"/>
</dbReference>
<dbReference type="GO" id="GO:2000058">
    <property type="term" value="P:regulation of ubiquitin-dependent protein catabolic process"/>
    <property type="evidence" value="ECO:0007669"/>
    <property type="project" value="TreeGrafter"/>
</dbReference>
<accession>A0A2D0RW25</accession>
<dbReference type="KEGG" id="ipu:108271341"/>
<dbReference type="OMA" id="SVCRLME"/>
<dbReference type="PANTHER" id="PTHR12948:SF3">
    <property type="entry name" value="NEDD8 ULTIMATE BUSTER 1"/>
    <property type="match status" value="1"/>
</dbReference>
<evidence type="ECO:0000313" key="4">
    <source>
        <dbReference type="RefSeq" id="XP_017334386.1"/>
    </source>
</evidence>
<dbReference type="GeneID" id="108271341"/>
<dbReference type="InterPro" id="IPR029071">
    <property type="entry name" value="Ubiquitin-like_domsf"/>
</dbReference>
<sequence>MAEQDIQAKLSALLKQDKIQLWNPPFTTEANEAGLEHIQELAVRYSQMVGFSQPEVEIALEEIRSQAVKREEGNATLELMLPKEIRKGNKKKHSLETKLDITTQDLMNKITEEFGLKYMKLIFDKKTLSPDKRLDEQNVKNNSKVMVLKVTEPEGKKAMVDEEEKERLIEQSMQRTRKGFQILSERDGSEDPETTPFLEIADHKGNPIQIPAREKKALILAMGFHEKGRALMKKKEYDEARSYLLRADEQFSKCGSVLLNTVDNYAVLQLDIVWCYRALEALSCLKDGKKRLQQAENCFLKCYGEDQQRLQNIKGNTGGEEVLFLRLYLLQSLLAYLEGNENQAAKKLKQGEELYSQLCLDPEKMTQLLSLGFTEQDARLGLRACRGNVEAAVMHITRRIEERDEIKKKERQRLEDINTLVELGYNKKSAAQALHVYNGHLDEAYRFLLNSSQASSSRTPQPDTDRQTEVDQREEVRLMGDDVAQATPLLLDNQGVIPSELRYASAPSSLSEEPTTSSEDSTASGSNLLNDDLVKEVLEYIPRHEEDYLDVTLEEESELIAQIKSYLEQCSANSC</sequence>
<organism evidence="3 4">
    <name type="scientific">Ictalurus punctatus</name>
    <name type="common">Channel catfish</name>
    <name type="synonym">Silurus punctatus</name>
    <dbReference type="NCBI Taxonomy" id="7998"/>
    <lineage>
        <taxon>Eukaryota</taxon>
        <taxon>Metazoa</taxon>
        <taxon>Chordata</taxon>
        <taxon>Craniata</taxon>
        <taxon>Vertebrata</taxon>
        <taxon>Euteleostomi</taxon>
        <taxon>Actinopterygii</taxon>
        <taxon>Neopterygii</taxon>
        <taxon>Teleostei</taxon>
        <taxon>Ostariophysi</taxon>
        <taxon>Siluriformes</taxon>
        <taxon>Ictaluridae</taxon>
        <taxon>Ictalurus</taxon>
    </lineage>
</organism>
<dbReference type="InterPro" id="IPR009060">
    <property type="entry name" value="UBA-like_sf"/>
</dbReference>
<dbReference type="Proteomes" id="UP000221080">
    <property type="component" value="Chromosome 1"/>
</dbReference>
<evidence type="ECO:0000256" key="1">
    <source>
        <dbReference type="SAM" id="MobiDB-lite"/>
    </source>
</evidence>
<feature type="compositionally biased region" description="Basic and acidic residues" evidence="1">
    <location>
        <begin position="463"/>
        <end position="474"/>
    </location>
</feature>
<dbReference type="SUPFAM" id="SSF54236">
    <property type="entry name" value="Ubiquitin-like"/>
    <property type="match status" value="1"/>
</dbReference>
<feature type="region of interest" description="Disordered" evidence="1">
    <location>
        <begin position="452"/>
        <end position="474"/>
    </location>
</feature>
<dbReference type="Pfam" id="PF18037">
    <property type="entry name" value="Ubiquitin_5"/>
    <property type="match status" value="1"/>
</dbReference>
<feature type="compositionally biased region" description="Low complexity" evidence="1">
    <location>
        <begin position="504"/>
        <end position="524"/>
    </location>
</feature>